<evidence type="ECO:0000256" key="3">
    <source>
        <dbReference type="ARBA" id="ARBA00022692"/>
    </source>
</evidence>
<dbReference type="EMBL" id="JACIFF010000010">
    <property type="protein sequence ID" value="MBB4080881.1"/>
    <property type="molecule type" value="Genomic_DNA"/>
</dbReference>
<keyword evidence="5 6" id="KW-0472">Membrane</keyword>
<name>A0A840E6T5_9BACT</name>
<protein>
    <submittedName>
        <fullName evidence="9">Putative ABC transport system permease protein</fullName>
    </submittedName>
</protein>
<dbReference type="GO" id="GO:0005886">
    <property type="term" value="C:plasma membrane"/>
    <property type="evidence" value="ECO:0007669"/>
    <property type="project" value="UniProtKB-SubCell"/>
</dbReference>
<dbReference type="GO" id="GO:0022857">
    <property type="term" value="F:transmembrane transporter activity"/>
    <property type="evidence" value="ECO:0007669"/>
    <property type="project" value="TreeGrafter"/>
</dbReference>
<keyword evidence="2" id="KW-1003">Cell membrane</keyword>
<evidence type="ECO:0000256" key="2">
    <source>
        <dbReference type="ARBA" id="ARBA00022475"/>
    </source>
</evidence>
<feature type="transmembrane region" description="Helical" evidence="6">
    <location>
        <begin position="409"/>
        <end position="430"/>
    </location>
</feature>
<dbReference type="InterPro" id="IPR050250">
    <property type="entry name" value="Macrolide_Exporter_MacB"/>
</dbReference>
<keyword evidence="4 6" id="KW-1133">Transmembrane helix</keyword>
<comment type="subcellular location">
    <subcellularLocation>
        <location evidence="1">Cell membrane</location>
        <topology evidence="1">Multi-pass membrane protein</topology>
    </subcellularLocation>
</comment>
<dbReference type="PANTHER" id="PTHR30572">
    <property type="entry name" value="MEMBRANE COMPONENT OF TRANSPORTER-RELATED"/>
    <property type="match status" value="1"/>
</dbReference>
<dbReference type="InterPro" id="IPR025857">
    <property type="entry name" value="MacB_PCD"/>
</dbReference>
<dbReference type="AlphaFoldDB" id="A0A840E6T5"/>
<evidence type="ECO:0000256" key="6">
    <source>
        <dbReference type="SAM" id="Phobius"/>
    </source>
</evidence>
<feature type="transmembrane region" description="Helical" evidence="6">
    <location>
        <begin position="362"/>
        <end position="389"/>
    </location>
</feature>
<evidence type="ECO:0000256" key="1">
    <source>
        <dbReference type="ARBA" id="ARBA00004651"/>
    </source>
</evidence>
<evidence type="ECO:0000256" key="5">
    <source>
        <dbReference type="ARBA" id="ARBA00023136"/>
    </source>
</evidence>
<comment type="caution">
    <text evidence="9">The sequence shown here is derived from an EMBL/GenBank/DDBJ whole genome shotgun (WGS) entry which is preliminary data.</text>
</comment>
<accession>A0A840E6T5</accession>
<sequence length="442" mass="49730">MIKNYLLLALKVLRRKPFYTFISLFGISFTLMILMLITSMGDALFGANKPMSEVDRMVFLPALSRYTQFYDTIYTIDSVLMDDGTMRYDSTFDTEEIGSNNSDGSMSYHFITEYLHGLSDVSEATAFSPSSFVDGYLDGRKVTFRTYYTDGNYWNVFDFNFLHGLPYGKDDVDGGNQIAVLTDKAATEYFGEASDDVIGREVTLGDRTYRVGGIVARPLKDDPTIQGDVYLPVTTMDRRALDAKTLEGSFSAVFLATSPGKRESIKKQLEFLAENFVMPPEEDYEEIALYPGTATEVFAGGIMQERDYDLAKMMFFIPLFLLLFLFLALPLINLINLNVSRVYERKSEIAVRKAFGARSADILYQFIFENLVLTFIGGAIGLILAFFVIRAVNANDLIGIVRLSFSFKVFFYFIVVIVLFGLLSGLLPALRMSRTNIGTALR</sequence>
<dbReference type="Pfam" id="PF12704">
    <property type="entry name" value="MacB_PCD"/>
    <property type="match status" value="1"/>
</dbReference>
<organism evidence="9 10">
    <name type="scientific">Neolewinella aquimaris</name>
    <dbReference type="NCBI Taxonomy" id="1835722"/>
    <lineage>
        <taxon>Bacteria</taxon>
        <taxon>Pseudomonadati</taxon>
        <taxon>Bacteroidota</taxon>
        <taxon>Saprospiria</taxon>
        <taxon>Saprospirales</taxon>
        <taxon>Lewinellaceae</taxon>
        <taxon>Neolewinella</taxon>
    </lineage>
</organism>
<evidence type="ECO:0000259" key="7">
    <source>
        <dbReference type="Pfam" id="PF02687"/>
    </source>
</evidence>
<reference evidence="9 10" key="1">
    <citation type="submission" date="2020-08" db="EMBL/GenBank/DDBJ databases">
        <title>Genomic Encyclopedia of Type Strains, Phase IV (KMG-IV): sequencing the most valuable type-strain genomes for metagenomic binning, comparative biology and taxonomic classification.</title>
        <authorList>
            <person name="Goeker M."/>
        </authorList>
    </citation>
    <scope>NUCLEOTIDE SEQUENCE [LARGE SCALE GENOMIC DNA]</scope>
    <source>
        <strain evidence="9 10">DSM 105137</strain>
    </source>
</reference>
<feature type="transmembrane region" description="Helical" evidence="6">
    <location>
        <begin position="21"/>
        <end position="41"/>
    </location>
</feature>
<dbReference type="Proteomes" id="UP000576209">
    <property type="component" value="Unassembled WGS sequence"/>
</dbReference>
<feature type="domain" description="ABC3 transporter permease C-terminal" evidence="7">
    <location>
        <begin position="321"/>
        <end position="437"/>
    </location>
</feature>
<proteinExistence type="predicted"/>
<feature type="transmembrane region" description="Helical" evidence="6">
    <location>
        <begin position="313"/>
        <end position="337"/>
    </location>
</feature>
<dbReference type="PANTHER" id="PTHR30572:SF18">
    <property type="entry name" value="ABC-TYPE MACROLIDE FAMILY EXPORT SYSTEM PERMEASE COMPONENT 2"/>
    <property type="match status" value="1"/>
</dbReference>
<keyword evidence="3 6" id="KW-0812">Transmembrane</keyword>
<dbReference type="InterPro" id="IPR003838">
    <property type="entry name" value="ABC3_permease_C"/>
</dbReference>
<dbReference type="RefSeq" id="WP_183497107.1">
    <property type="nucleotide sequence ID" value="NZ_JACIFF010000010.1"/>
</dbReference>
<dbReference type="Pfam" id="PF02687">
    <property type="entry name" value="FtsX"/>
    <property type="match status" value="1"/>
</dbReference>
<evidence type="ECO:0000313" key="10">
    <source>
        <dbReference type="Proteomes" id="UP000576209"/>
    </source>
</evidence>
<gene>
    <name evidence="9" type="ORF">GGR28_003520</name>
</gene>
<keyword evidence="10" id="KW-1185">Reference proteome</keyword>
<evidence type="ECO:0000259" key="8">
    <source>
        <dbReference type="Pfam" id="PF12704"/>
    </source>
</evidence>
<feature type="domain" description="MacB-like periplasmic core" evidence="8">
    <location>
        <begin position="20"/>
        <end position="269"/>
    </location>
</feature>
<evidence type="ECO:0000313" key="9">
    <source>
        <dbReference type="EMBL" id="MBB4080881.1"/>
    </source>
</evidence>
<evidence type="ECO:0000256" key="4">
    <source>
        <dbReference type="ARBA" id="ARBA00022989"/>
    </source>
</evidence>